<keyword evidence="13" id="KW-1185">Reference proteome</keyword>
<dbReference type="RefSeq" id="WP_083482971.1">
    <property type="nucleotide sequence ID" value="NZ_LKAJ02000001.1"/>
</dbReference>
<dbReference type="PANTHER" id="PTHR37479:SF1">
    <property type="entry name" value="CELL DIVISION PROTEIN FTSL"/>
    <property type="match status" value="1"/>
</dbReference>
<dbReference type="GO" id="GO:0005886">
    <property type="term" value="C:plasma membrane"/>
    <property type="evidence" value="ECO:0007669"/>
    <property type="project" value="UniProtKB-SubCell"/>
</dbReference>
<dbReference type="PANTHER" id="PTHR37479">
    <property type="entry name" value="CELL DIVISION PROTEIN FTSL"/>
    <property type="match status" value="1"/>
</dbReference>
<keyword evidence="5 8" id="KW-1133">Transmembrane helix</keyword>
<evidence type="ECO:0000256" key="6">
    <source>
        <dbReference type="ARBA" id="ARBA00023136"/>
    </source>
</evidence>
<keyword evidence="2 8" id="KW-1003">Cell membrane</keyword>
<reference evidence="12" key="3">
    <citation type="submission" date="2021-06" db="EMBL/GenBank/DDBJ databases">
        <title>Genomic Description and Analysis of Intracellular Bacteria, Candidatus Berkiella cookevillensis and Candidatus Berkiella aquae.</title>
        <authorList>
            <person name="Kidane D.T."/>
            <person name="Mehari Y.T."/>
            <person name="Rice F.C."/>
            <person name="Arivett B.A."/>
            <person name="Farone A.L."/>
            <person name="Berk S.G."/>
            <person name="Farone M.B."/>
        </authorList>
    </citation>
    <scope>NUCLEOTIDE SEQUENCE</scope>
    <source>
        <strain evidence="12">HT99</strain>
    </source>
</reference>
<dbReference type="HAMAP" id="MF_00910">
    <property type="entry name" value="FtsL"/>
    <property type="match status" value="1"/>
</dbReference>
<feature type="transmembrane region" description="Helical" evidence="8">
    <location>
        <begin position="12"/>
        <end position="31"/>
    </location>
</feature>
<evidence type="ECO:0000256" key="4">
    <source>
        <dbReference type="ARBA" id="ARBA00022692"/>
    </source>
</evidence>
<evidence type="ECO:0000313" key="12">
    <source>
        <dbReference type="EMBL" id="MCS5710800.1"/>
    </source>
</evidence>
<protein>
    <recommendedName>
        <fullName evidence="8 9">Cell division protein FtsL</fullName>
    </recommendedName>
</protein>
<evidence type="ECO:0000256" key="8">
    <source>
        <dbReference type="HAMAP-Rule" id="MF_00910"/>
    </source>
</evidence>
<evidence type="ECO:0000256" key="1">
    <source>
        <dbReference type="ARBA" id="ARBA00004401"/>
    </source>
</evidence>
<dbReference type="OrthoDB" id="5298556at2"/>
<evidence type="ECO:0000313" key="11">
    <source>
        <dbReference type="EMBL" id="KRG19739.1"/>
    </source>
</evidence>
<evidence type="ECO:0000256" key="9">
    <source>
        <dbReference type="NCBIfam" id="TIGR02209"/>
    </source>
</evidence>
<dbReference type="GO" id="GO:0032153">
    <property type="term" value="C:cell division site"/>
    <property type="evidence" value="ECO:0007669"/>
    <property type="project" value="UniProtKB-UniRule"/>
</dbReference>
<dbReference type="AlphaFoldDB" id="A0A0Q9YGN0"/>
<dbReference type="NCBIfam" id="TIGR02209">
    <property type="entry name" value="ftsL_broad"/>
    <property type="match status" value="1"/>
</dbReference>
<dbReference type="EMBL" id="LKAJ01000015">
    <property type="protein sequence ID" value="KRG19739.1"/>
    <property type="molecule type" value="Genomic_DNA"/>
</dbReference>
<dbReference type="Pfam" id="PF04999">
    <property type="entry name" value="FtsL"/>
    <property type="match status" value="1"/>
</dbReference>
<reference evidence="11" key="1">
    <citation type="submission" date="2015-09" db="EMBL/GenBank/DDBJ databases">
        <title>Draft Genome Sequences of Two Novel Amoeba-resistant Intranuclear Bacteria, Candidatus Berkiella cookevillensis and Candidatus Berkiella aquae.</title>
        <authorList>
            <person name="Mehari Y.T."/>
            <person name="Arivett B.A."/>
            <person name="Farone A.L."/>
            <person name="Gunderson J.H."/>
            <person name="Farone M.B."/>
        </authorList>
    </citation>
    <scope>NUCLEOTIDE SEQUENCE [LARGE SCALE GENOMIC DNA]</scope>
    <source>
        <strain evidence="11">HT99</strain>
    </source>
</reference>
<keyword evidence="3 8" id="KW-0132">Cell division</keyword>
<evidence type="ECO:0000256" key="7">
    <source>
        <dbReference type="ARBA" id="ARBA00023306"/>
    </source>
</evidence>
<dbReference type="Proteomes" id="UP000051497">
    <property type="component" value="Unassembled WGS sequence"/>
</dbReference>
<comment type="similarity">
    <text evidence="8">Belongs to the FtsL family.</text>
</comment>
<comment type="function">
    <text evidence="8">Essential cell division protein. May link together the upstream cell division proteins, which are predominantly cytoplasmic, with the downstream cell division proteins, which are predominantly periplasmic.</text>
</comment>
<name>A0A0Q9YGN0_9GAMM</name>
<dbReference type="InterPro" id="IPR011922">
    <property type="entry name" value="Cell_div_FtsL"/>
</dbReference>
<dbReference type="GO" id="GO:0043093">
    <property type="term" value="P:FtsZ-dependent cytokinesis"/>
    <property type="evidence" value="ECO:0007669"/>
    <property type="project" value="UniProtKB-UniRule"/>
</dbReference>
<reference evidence="12" key="2">
    <citation type="journal article" date="2016" name="Genome Announc.">
        <title>Draft Genome Sequences of Two Novel Amoeba-Resistant Intranuclear Bacteria, 'Candidatus Berkiella cookevillensis' and 'Candidatus Berkiella aquae'.</title>
        <authorList>
            <person name="Mehari Y.T."/>
            <person name="Arivett B.A."/>
            <person name="Farone A.L."/>
            <person name="Gunderson J.H."/>
            <person name="Farone M.B."/>
        </authorList>
    </citation>
    <scope>NUCLEOTIDE SEQUENCE</scope>
    <source>
        <strain evidence="12">HT99</strain>
    </source>
</reference>
<comment type="subcellular location">
    <subcellularLocation>
        <location evidence="8">Cell inner membrane</location>
        <topology evidence="8">Single-pass type II membrane protein</topology>
    </subcellularLocation>
    <subcellularLocation>
        <location evidence="1">Cell membrane</location>
        <topology evidence="1">Single-pass type II membrane protein</topology>
    </subcellularLocation>
    <text evidence="8">Localizes to the division septum where it forms a ring structure.</text>
</comment>
<keyword evidence="4 8" id="KW-0812">Transmembrane</keyword>
<feature type="coiled-coil region" evidence="10">
    <location>
        <begin position="35"/>
        <end position="62"/>
    </location>
</feature>
<evidence type="ECO:0000256" key="10">
    <source>
        <dbReference type="SAM" id="Coils"/>
    </source>
</evidence>
<evidence type="ECO:0000256" key="3">
    <source>
        <dbReference type="ARBA" id="ARBA00022618"/>
    </source>
</evidence>
<keyword evidence="7 8" id="KW-0131">Cell cycle</keyword>
<keyword evidence="6 8" id="KW-0472">Membrane</keyword>
<dbReference type="STRING" id="295108.HT99x_02718"/>
<sequence>MQKNRVEWIKQLSIAVISTLVFSSAIGVVYCKHQSRQLFTKLQNLQQDIESLQVEWSQLLLEQGTWAADARVEHVARERLQMHLPEPREVVVIKE</sequence>
<keyword evidence="8" id="KW-0997">Cell inner membrane</keyword>
<dbReference type="EMBL" id="LKAJ02000001">
    <property type="protein sequence ID" value="MCS5710800.1"/>
    <property type="molecule type" value="Genomic_DNA"/>
</dbReference>
<keyword evidence="10" id="KW-0175">Coiled coil</keyword>
<comment type="caution">
    <text evidence="11">The sequence shown here is derived from an EMBL/GenBank/DDBJ whole genome shotgun (WGS) entry which is preliminary data.</text>
</comment>
<evidence type="ECO:0000256" key="5">
    <source>
        <dbReference type="ARBA" id="ARBA00022989"/>
    </source>
</evidence>
<evidence type="ECO:0000256" key="2">
    <source>
        <dbReference type="ARBA" id="ARBA00022475"/>
    </source>
</evidence>
<comment type="subunit">
    <text evidence="8">Part of a complex composed of FtsB, FtsL and FtsQ.</text>
</comment>
<proteinExistence type="inferred from homology"/>
<organism evidence="11">
    <name type="scientific">Candidatus Berkiella aquae</name>
    <dbReference type="NCBI Taxonomy" id="295108"/>
    <lineage>
        <taxon>Bacteria</taxon>
        <taxon>Pseudomonadati</taxon>
        <taxon>Pseudomonadota</taxon>
        <taxon>Gammaproteobacteria</taxon>
        <taxon>Candidatus Berkiellales</taxon>
        <taxon>Candidatus Berkiellaceae</taxon>
        <taxon>Candidatus Berkiella</taxon>
    </lineage>
</organism>
<gene>
    <name evidence="8 11" type="primary">ftsL</name>
    <name evidence="12" type="ORF">HT99x_005115</name>
    <name evidence="11" type="ORF">HT99x_02718</name>
</gene>
<evidence type="ECO:0000313" key="13">
    <source>
        <dbReference type="Proteomes" id="UP000051497"/>
    </source>
</evidence>
<accession>A0A0Q9YGN0</accession>